<dbReference type="AlphaFoldDB" id="A0A3N4KHH0"/>
<evidence type="ECO:0000259" key="2">
    <source>
        <dbReference type="Pfam" id="PF05057"/>
    </source>
</evidence>
<feature type="domain" description="DUF676" evidence="2">
    <location>
        <begin position="20"/>
        <end position="150"/>
    </location>
</feature>
<protein>
    <recommendedName>
        <fullName evidence="2">DUF676 domain-containing protein</fullName>
    </recommendedName>
</protein>
<organism evidence="3 4">
    <name type="scientific">Morchella conica CCBAS932</name>
    <dbReference type="NCBI Taxonomy" id="1392247"/>
    <lineage>
        <taxon>Eukaryota</taxon>
        <taxon>Fungi</taxon>
        <taxon>Dikarya</taxon>
        <taxon>Ascomycota</taxon>
        <taxon>Pezizomycotina</taxon>
        <taxon>Pezizomycetes</taxon>
        <taxon>Pezizales</taxon>
        <taxon>Morchellaceae</taxon>
        <taxon>Morchella</taxon>
    </lineage>
</organism>
<dbReference type="PANTHER" id="PTHR48182:SF3">
    <property type="entry name" value="DUF676 DOMAIN-CONTAINING PROTEIN"/>
    <property type="match status" value="1"/>
</dbReference>
<dbReference type="OrthoDB" id="5086500at2759"/>
<evidence type="ECO:0000313" key="4">
    <source>
        <dbReference type="Proteomes" id="UP000277580"/>
    </source>
</evidence>
<evidence type="ECO:0000256" key="1">
    <source>
        <dbReference type="ARBA" id="ARBA00007920"/>
    </source>
</evidence>
<dbReference type="Gene3D" id="3.40.50.1820">
    <property type="entry name" value="alpha/beta hydrolase"/>
    <property type="match status" value="1"/>
</dbReference>
<dbReference type="InterPro" id="IPR029058">
    <property type="entry name" value="AB_hydrolase_fold"/>
</dbReference>
<sequence>MWSELLRVSNYGIRLINGSIVAVHGLGSNPDWAWTHDSGVMWLRDLLPNSLPNARIMAFNHNSKWDRDSSVKSIEHCGKELLDNLNLVRKGFEDRPIIFIGHSFGGIIIKKALVIAGRKHIKDRRYKSFENVICGIIFLGVPHDGSRLTTMGKLLSHGTYWLGSSTEILESLKPGAKELRELNNSFLEGYRDENKIVSFWETKMTKIWNIPLLQAVDEGSATIPGETGIPLDVDHVGMNKFESEQDNDYKLVKVELDRMVERVLEGF</sequence>
<dbReference type="InterPro" id="IPR007751">
    <property type="entry name" value="DUF676_lipase-like"/>
</dbReference>
<dbReference type="Pfam" id="PF05057">
    <property type="entry name" value="DUF676"/>
    <property type="match status" value="1"/>
</dbReference>
<name>A0A3N4KHH0_9PEZI</name>
<dbReference type="InterPro" id="IPR052374">
    <property type="entry name" value="SERAC1"/>
</dbReference>
<keyword evidence="4" id="KW-1185">Reference proteome</keyword>
<accession>A0A3N4KHH0</accession>
<dbReference type="SUPFAM" id="SSF53474">
    <property type="entry name" value="alpha/beta-Hydrolases"/>
    <property type="match status" value="1"/>
</dbReference>
<proteinExistence type="inferred from homology"/>
<gene>
    <name evidence="3" type="ORF">P167DRAFT_493525</name>
</gene>
<dbReference type="PANTHER" id="PTHR48182">
    <property type="entry name" value="PROTEIN SERAC1"/>
    <property type="match status" value="1"/>
</dbReference>
<evidence type="ECO:0000313" key="3">
    <source>
        <dbReference type="EMBL" id="RPB08789.1"/>
    </source>
</evidence>
<dbReference type="InParanoid" id="A0A3N4KHH0"/>
<reference evidence="3 4" key="1">
    <citation type="journal article" date="2018" name="Nat. Ecol. Evol.">
        <title>Pezizomycetes genomes reveal the molecular basis of ectomycorrhizal truffle lifestyle.</title>
        <authorList>
            <person name="Murat C."/>
            <person name="Payen T."/>
            <person name="Noel B."/>
            <person name="Kuo A."/>
            <person name="Morin E."/>
            <person name="Chen J."/>
            <person name="Kohler A."/>
            <person name="Krizsan K."/>
            <person name="Balestrini R."/>
            <person name="Da Silva C."/>
            <person name="Montanini B."/>
            <person name="Hainaut M."/>
            <person name="Levati E."/>
            <person name="Barry K.W."/>
            <person name="Belfiori B."/>
            <person name="Cichocki N."/>
            <person name="Clum A."/>
            <person name="Dockter R.B."/>
            <person name="Fauchery L."/>
            <person name="Guy J."/>
            <person name="Iotti M."/>
            <person name="Le Tacon F."/>
            <person name="Lindquist E.A."/>
            <person name="Lipzen A."/>
            <person name="Malagnac F."/>
            <person name="Mello A."/>
            <person name="Molinier V."/>
            <person name="Miyauchi S."/>
            <person name="Poulain J."/>
            <person name="Riccioni C."/>
            <person name="Rubini A."/>
            <person name="Sitrit Y."/>
            <person name="Splivallo R."/>
            <person name="Traeger S."/>
            <person name="Wang M."/>
            <person name="Zifcakova L."/>
            <person name="Wipf D."/>
            <person name="Zambonelli A."/>
            <person name="Paolocci F."/>
            <person name="Nowrousian M."/>
            <person name="Ottonello S."/>
            <person name="Baldrian P."/>
            <person name="Spatafora J.W."/>
            <person name="Henrissat B."/>
            <person name="Nagy L.G."/>
            <person name="Aury J.M."/>
            <person name="Wincker P."/>
            <person name="Grigoriev I.V."/>
            <person name="Bonfante P."/>
            <person name="Martin F.M."/>
        </authorList>
    </citation>
    <scope>NUCLEOTIDE SEQUENCE [LARGE SCALE GENOMIC DNA]</scope>
    <source>
        <strain evidence="3 4">CCBAS932</strain>
    </source>
</reference>
<dbReference type="EMBL" id="ML119158">
    <property type="protein sequence ID" value="RPB08789.1"/>
    <property type="molecule type" value="Genomic_DNA"/>
</dbReference>
<comment type="similarity">
    <text evidence="1">Belongs to the putative lipase ROG1 family.</text>
</comment>
<dbReference type="Proteomes" id="UP000277580">
    <property type="component" value="Unassembled WGS sequence"/>
</dbReference>